<dbReference type="Pfam" id="PF13371">
    <property type="entry name" value="TPR_9"/>
    <property type="match status" value="1"/>
</dbReference>
<dbReference type="Pfam" id="PF13369">
    <property type="entry name" value="Transglut_core2"/>
    <property type="match status" value="1"/>
</dbReference>
<dbReference type="PANTHER" id="PTHR31350:SF21">
    <property type="entry name" value="F-BOX ONLY PROTEIN 21"/>
    <property type="match status" value="1"/>
</dbReference>
<evidence type="ECO:0000259" key="2">
    <source>
        <dbReference type="Pfam" id="PF13369"/>
    </source>
</evidence>
<gene>
    <name evidence="3" type="ORF">GTQ45_05070</name>
</gene>
<evidence type="ECO:0000313" key="3">
    <source>
        <dbReference type="EMBL" id="NBG95097.1"/>
    </source>
</evidence>
<dbReference type="RefSeq" id="WP_160587101.1">
    <property type="nucleotide sequence ID" value="NZ_CP051630.1"/>
</dbReference>
<dbReference type="AlphaFoldDB" id="A0A845Q9J0"/>
<dbReference type="InterPro" id="IPR032698">
    <property type="entry name" value="SirB1_N"/>
</dbReference>
<proteinExistence type="inferred from homology"/>
<dbReference type="PANTHER" id="PTHR31350">
    <property type="entry name" value="SI:DKEY-261L7.2"/>
    <property type="match status" value="1"/>
</dbReference>
<dbReference type="OrthoDB" id="232498at2"/>
<reference evidence="3 4" key="1">
    <citation type="journal article" date="2016" name="Int. J. Syst. Evol. Microbiol.">
        <title>Pyruvatibacter mobilis gen. nov., sp. nov., a marine bacterium from the culture broth of Picochlorum sp. 122.</title>
        <authorList>
            <person name="Wang G."/>
            <person name="Tang M."/>
            <person name="Wu H."/>
            <person name="Dai S."/>
            <person name="Li T."/>
            <person name="Chen C."/>
            <person name="He H."/>
            <person name="Fan J."/>
            <person name="Xiang W."/>
            <person name="Li X."/>
        </authorList>
    </citation>
    <scope>NUCLEOTIDE SEQUENCE [LARGE SCALE GENOMIC DNA]</scope>
    <source>
        <strain evidence="3 4">GYP-11</strain>
    </source>
</reference>
<accession>A0A845Q9J0</accession>
<dbReference type="Proteomes" id="UP000470384">
    <property type="component" value="Unassembled WGS sequence"/>
</dbReference>
<name>A0A845Q9J0_9HYPH</name>
<comment type="caution">
    <text evidence="3">The sequence shown here is derived from an EMBL/GenBank/DDBJ whole genome shotgun (WGS) entry which is preliminary data.</text>
</comment>
<dbReference type="EMBL" id="WXYQ01000004">
    <property type="protein sequence ID" value="NBG95097.1"/>
    <property type="molecule type" value="Genomic_DNA"/>
</dbReference>
<comment type="similarity">
    <text evidence="1">Belongs to the UPF0162 family.</text>
</comment>
<keyword evidence="4" id="KW-1185">Reference proteome</keyword>
<sequence length="304" mass="32342">MTPELDRVLRAAGEAADDAIDLAETALALGASDMPDLVLDPYRAHLARIAEDVAARAAALAGPDAQSADPARREAGITRARAQALADVIAGDFGYDGDRVTYDDMANANLVRVIDRKRGLPVALGLIYIHAGRANGWAVSGVNFPGHFLVRLNGMVQGGPPPVMIDPFSGGQVLDEDEVVGLLARVRGLDEDSDGSPSQADLDQALAPVTARAVLLRLQNNIYTRALQARDTARAHAILARMTAIAPRDASLWLERGRLDGELGNLMSARQAFARAAELALADGRSHIVREARAASDSLRMRLH</sequence>
<organism evidence="3 4">
    <name type="scientific">Pyruvatibacter mobilis</name>
    <dbReference type="NCBI Taxonomy" id="1712261"/>
    <lineage>
        <taxon>Bacteria</taxon>
        <taxon>Pseudomonadati</taxon>
        <taxon>Pseudomonadota</taxon>
        <taxon>Alphaproteobacteria</taxon>
        <taxon>Hyphomicrobiales</taxon>
        <taxon>Parvibaculaceae</taxon>
        <taxon>Pyruvatibacter</taxon>
    </lineage>
</organism>
<feature type="domain" description="Protein SirB1 N-terminal" evidence="2">
    <location>
        <begin position="42"/>
        <end position="219"/>
    </location>
</feature>
<protein>
    <recommendedName>
        <fullName evidence="2">Protein SirB1 N-terminal domain-containing protein</fullName>
    </recommendedName>
</protein>
<evidence type="ECO:0000256" key="1">
    <source>
        <dbReference type="ARBA" id="ARBA00007100"/>
    </source>
</evidence>
<dbReference type="GeneID" id="300656012"/>
<evidence type="ECO:0000313" key="4">
    <source>
        <dbReference type="Proteomes" id="UP000470384"/>
    </source>
</evidence>